<protein>
    <submittedName>
        <fullName evidence="2">Uncharacterized protein</fullName>
    </submittedName>
</protein>
<feature type="transmembrane region" description="Helical" evidence="1">
    <location>
        <begin position="34"/>
        <end position="52"/>
    </location>
</feature>
<proteinExistence type="predicted"/>
<feature type="transmembrane region" description="Helical" evidence="1">
    <location>
        <begin position="116"/>
        <end position="133"/>
    </location>
</feature>
<feature type="transmembrane region" description="Helical" evidence="1">
    <location>
        <begin position="216"/>
        <end position="233"/>
    </location>
</feature>
<feature type="transmembrane region" description="Helical" evidence="1">
    <location>
        <begin position="82"/>
        <end position="104"/>
    </location>
</feature>
<dbReference type="STRING" id="440168.SAMN04487974_11132"/>
<organism evidence="2 3">
    <name type="scientific">Pelagibacterium luteolum</name>
    <dbReference type="NCBI Taxonomy" id="440168"/>
    <lineage>
        <taxon>Bacteria</taxon>
        <taxon>Pseudomonadati</taxon>
        <taxon>Pseudomonadota</taxon>
        <taxon>Alphaproteobacteria</taxon>
        <taxon>Hyphomicrobiales</taxon>
        <taxon>Devosiaceae</taxon>
        <taxon>Pelagibacterium</taxon>
    </lineage>
</organism>
<feature type="transmembrane region" description="Helical" evidence="1">
    <location>
        <begin position="578"/>
        <end position="599"/>
    </location>
</feature>
<feature type="transmembrane region" description="Helical" evidence="1">
    <location>
        <begin position="417"/>
        <end position="435"/>
    </location>
</feature>
<keyword evidence="3" id="KW-1185">Reference proteome</keyword>
<feature type="transmembrane region" description="Helical" evidence="1">
    <location>
        <begin position="447"/>
        <end position="464"/>
    </location>
</feature>
<gene>
    <name evidence="2" type="ORF">SAMN04487974_11132</name>
</gene>
<feature type="transmembrane region" description="Helical" evidence="1">
    <location>
        <begin position="139"/>
        <end position="162"/>
    </location>
</feature>
<dbReference type="OrthoDB" id="9815002at2"/>
<keyword evidence="1" id="KW-0812">Transmembrane</keyword>
<dbReference type="Proteomes" id="UP000199495">
    <property type="component" value="Unassembled WGS sequence"/>
</dbReference>
<feature type="transmembrane region" description="Helical" evidence="1">
    <location>
        <begin position="311"/>
        <end position="330"/>
    </location>
</feature>
<feature type="transmembrane region" description="Helical" evidence="1">
    <location>
        <begin position="546"/>
        <end position="566"/>
    </location>
</feature>
<accession>A0A1G7XWB7</accession>
<evidence type="ECO:0000313" key="2">
    <source>
        <dbReference type="EMBL" id="SDG88306.1"/>
    </source>
</evidence>
<feature type="transmembrane region" description="Helical" evidence="1">
    <location>
        <begin position="174"/>
        <end position="196"/>
    </location>
</feature>
<feature type="transmembrane region" description="Helical" evidence="1">
    <location>
        <begin position="605"/>
        <end position="625"/>
    </location>
</feature>
<dbReference type="AlphaFoldDB" id="A0A1G7XWB7"/>
<feature type="transmembrane region" description="Helical" evidence="1">
    <location>
        <begin position="245"/>
        <end position="262"/>
    </location>
</feature>
<dbReference type="RefSeq" id="WP_090597557.1">
    <property type="nucleotide sequence ID" value="NZ_FNCS01000011.1"/>
</dbReference>
<feature type="transmembrane region" description="Helical" evidence="1">
    <location>
        <begin position="470"/>
        <end position="487"/>
    </location>
</feature>
<sequence>MTALTAAKKRILPSLERARQLHHEVFTRGPGPSVALVALSLVLAGCVALAYYELAAGAEAYEQFLVGGITFTDGAKARDFNVVFVFMAATVVCLLLAAAMSSYVHRRLGDARPLDNIVLLSLLPAALAFGPLLTGGATAIHMLVIGAVMGLLGVVFAALAAWRAPDWIGPSDPSALWSAVAASAVVPGLAFAVPFAINVATGKLGNMPTGNATLEAGLAFAAVTCAIVAILWVRAGRSVVGRLQGVLLALQVPLPLFFLIFIPPRLVSPEGPAPQPQAGPVLYILVGCLIIIAMADLARRALQSRSALSPWALGGLLICLAIPASFLPYLPIDDYHFGEYIYPWWALTTFGQLPYVDYTPAHGLVNYLAGAISDLLFDGSVAAQHASSTIAISLLALLLFVFLTPTIGLGLAWVPVFFVPLLAPISWLWIAVFVAAMTVPSLLDRKVLWLVLWVGLGTLTVLAAPAQGAAAVLASIPAGILMFVLALRDNFRTTVMALCGILAVLLLLALTTPMIPIIVGALTYVLENSGINAIAYGIPWTATATGSAYEILRAGWVAVPLLGIFITIARPSLVREPFALLALGGAIVFPLTISGYTMGRIDPGITRMGFVTLWLALIALPLMLVIFSRQRLLMVMPVMVVVCAALLPRPISHSPLLEAAVPEIDIPNLVDGQTVGVPRVGHVIADTGHLFRLAAVVNRLDSLLAPDETFLDLTGHGADYFYAGRRMPVTIAAPYNMAHVAQQRRTIQALEANPPPVVLLLAANLNFEGQSTALRAHNVYRWVVQNYRTVEFDDFVYGVMPTDPAVEDESTIQTADHTGENWTNGVSVLNDVFFLDNERLAGLLAPGDVLTFAGSGDRTIVGIDGVNVSLDAMIDPLRDGYPNTIDVPKRLRSAVAAEQELALLDLAFRVSDVGNLAVSWGRSIASLAEQMTSILDVDLSTQVLNDLEWNEDGWLVPTGLDPYLIVELPGIAGADGGLLVTEFECRDGGRAPLQLFWTSELNPTFVEEASVSFNAENGWLIAPLDAQPRWLLASAITQLRLDLNDPAACPAFRVNQPYLAQRNGL</sequence>
<name>A0A1G7XWB7_9HYPH</name>
<evidence type="ECO:0000256" key="1">
    <source>
        <dbReference type="SAM" id="Phobius"/>
    </source>
</evidence>
<evidence type="ECO:0000313" key="3">
    <source>
        <dbReference type="Proteomes" id="UP000199495"/>
    </source>
</evidence>
<dbReference type="EMBL" id="FNCS01000011">
    <property type="protein sequence ID" value="SDG88306.1"/>
    <property type="molecule type" value="Genomic_DNA"/>
</dbReference>
<keyword evidence="1" id="KW-0472">Membrane</keyword>
<feature type="transmembrane region" description="Helical" evidence="1">
    <location>
        <begin position="390"/>
        <end position="411"/>
    </location>
</feature>
<feature type="transmembrane region" description="Helical" evidence="1">
    <location>
        <begin position="632"/>
        <end position="651"/>
    </location>
</feature>
<feature type="transmembrane region" description="Helical" evidence="1">
    <location>
        <begin position="364"/>
        <end position="383"/>
    </location>
</feature>
<feature type="transmembrane region" description="Helical" evidence="1">
    <location>
        <begin position="499"/>
        <end position="526"/>
    </location>
</feature>
<feature type="transmembrane region" description="Helical" evidence="1">
    <location>
        <begin position="282"/>
        <end position="299"/>
    </location>
</feature>
<reference evidence="2 3" key="1">
    <citation type="submission" date="2016-10" db="EMBL/GenBank/DDBJ databases">
        <authorList>
            <person name="de Groot N.N."/>
        </authorList>
    </citation>
    <scope>NUCLEOTIDE SEQUENCE [LARGE SCALE GENOMIC DNA]</scope>
    <source>
        <strain evidence="2 3">CGMCC 1.10267</strain>
    </source>
</reference>
<keyword evidence="1" id="KW-1133">Transmembrane helix</keyword>